<sequence length="636" mass="72177">MVKMLLLLSLRGVNNPVKRLVTSAGCCKKELASCADDKNFKSRPGGLQQEIYKQWFSDKVLARRTLSQSQAENVWKSLKLISSTLLNSRIQVEANDKISSNDVKMETDTNNSLADSNFHLLECLEISKAHTLNEIKKVAEIPSFSNWLPNYNQKGRLLGGLFNNGRKDALTYLNQSLGPLSYNCRWLHLVPARYCNIPTTFNDIAILDQRLGTTYVSQLCTESQNRLKEIAHEHLKKALRANKVNVVKDKPKEYPDEGLFKSPLLTQVKKDKRFKKASLRVPAILRYMTMEIHTRNLDTPGLFRVSGDPDKVQKLKSDLEQNFYGTEGIDSSGYDIHDFATLLKDYLRELPTRLVSTEKFEIFPDIEDLDFEKEQFPIMNFFHLSMTDEHRKTLQYLLSFLGEVSRHSPKNQMDADKLAVVFGPLLFKMADMPAKDMAEKVSCQVNMTRAWMFYYPILALVPFDMMEELRKSFSSKPATISFDPKVFGLEVPKTPSVPKKLESLTDATITVLTPYEAQPSKEIKIGATHTAQQVVCEILGIPLDPFDIAPSDTSSDKTTPLNPVPLHDFNTELGQGDAKPLQYLYEVGGNIGERCLNPNTKMLDLYKGNPKAFWVVKTQGSPPVHRPIRRVTFKLK</sequence>
<evidence type="ECO:0000313" key="3">
    <source>
        <dbReference type="EMBL" id="CAL1545106.1"/>
    </source>
</evidence>
<protein>
    <recommendedName>
        <fullName evidence="2">Rho-GAP domain-containing protein</fullName>
    </recommendedName>
</protein>
<dbReference type="GO" id="GO:0005096">
    <property type="term" value="F:GTPase activator activity"/>
    <property type="evidence" value="ECO:0007669"/>
    <property type="project" value="UniProtKB-KW"/>
</dbReference>
<dbReference type="InterPro" id="IPR008936">
    <property type="entry name" value="Rho_GTPase_activation_prot"/>
</dbReference>
<dbReference type="Pfam" id="PF00620">
    <property type="entry name" value="RhoGAP"/>
    <property type="match status" value="1"/>
</dbReference>
<dbReference type="SMART" id="SM00324">
    <property type="entry name" value="RhoGAP"/>
    <property type="match status" value="1"/>
</dbReference>
<dbReference type="GO" id="GO:0005737">
    <property type="term" value="C:cytoplasm"/>
    <property type="evidence" value="ECO:0007669"/>
    <property type="project" value="TreeGrafter"/>
</dbReference>
<dbReference type="Proteomes" id="UP001497497">
    <property type="component" value="Unassembled WGS sequence"/>
</dbReference>
<dbReference type="AlphaFoldDB" id="A0AAV2IHM1"/>
<evidence type="ECO:0000256" key="1">
    <source>
        <dbReference type="ARBA" id="ARBA00022468"/>
    </source>
</evidence>
<dbReference type="PROSITE" id="PS50238">
    <property type="entry name" value="RHOGAP"/>
    <property type="match status" value="1"/>
</dbReference>
<reference evidence="3 4" key="1">
    <citation type="submission" date="2024-04" db="EMBL/GenBank/DDBJ databases">
        <authorList>
            <consortium name="Genoscope - CEA"/>
            <person name="William W."/>
        </authorList>
    </citation>
    <scope>NUCLEOTIDE SEQUENCE [LARGE SCALE GENOMIC DNA]</scope>
</reference>
<gene>
    <name evidence="3" type="ORF">GSLYS_00018585001</name>
</gene>
<dbReference type="GO" id="GO:0030833">
    <property type="term" value="P:regulation of actin filament polymerization"/>
    <property type="evidence" value="ECO:0007669"/>
    <property type="project" value="TreeGrafter"/>
</dbReference>
<dbReference type="Pfam" id="PF25442">
    <property type="entry name" value="Ubiquitin_RHG40_C"/>
    <property type="match status" value="1"/>
</dbReference>
<dbReference type="SUPFAM" id="SSF48350">
    <property type="entry name" value="GTPase activation domain, GAP"/>
    <property type="match status" value="1"/>
</dbReference>
<accession>A0AAV2IHM1</accession>
<dbReference type="EMBL" id="CAXITT010000677">
    <property type="protein sequence ID" value="CAL1545106.1"/>
    <property type="molecule type" value="Genomic_DNA"/>
</dbReference>
<dbReference type="PANTHER" id="PTHR14963:SF1">
    <property type="entry name" value="RHO GTPASE-ACTIVATING PROTEIN CONUNDRUM"/>
    <property type="match status" value="1"/>
</dbReference>
<dbReference type="CDD" id="cd00159">
    <property type="entry name" value="RhoGAP"/>
    <property type="match status" value="1"/>
</dbReference>
<proteinExistence type="predicted"/>
<name>A0AAV2IHM1_LYMST</name>
<evidence type="ECO:0000313" key="4">
    <source>
        <dbReference type="Proteomes" id="UP001497497"/>
    </source>
</evidence>
<comment type="caution">
    <text evidence="3">The sequence shown here is derived from an EMBL/GenBank/DDBJ whole genome shotgun (WGS) entry which is preliminary data.</text>
</comment>
<feature type="domain" description="Rho-GAP" evidence="2">
    <location>
        <begin position="262"/>
        <end position="459"/>
    </location>
</feature>
<dbReference type="PANTHER" id="PTHR14963">
    <property type="entry name" value="RHO GTPASE ACTIVATING PROTEIN 18,19-RELATED"/>
    <property type="match status" value="1"/>
</dbReference>
<evidence type="ECO:0000259" key="2">
    <source>
        <dbReference type="PROSITE" id="PS50238"/>
    </source>
</evidence>
<dbReference type="Gene3D" id="1.10.555.10">
    <property type="entry name" value="Rho GTPase activation protein"/>
    <property type="match status" value="1"/>
</dbReference>
<dbReference type="InterPro" id="IPR000198">
    <property type="entry name" value="RhoGAP_dom"/>
</dbReference>
<keyword evidence="1" id="KW-0343">GTPase activation</keyword>
<dbReference type="GO" id="GO:0051056">
    <property type="term" value="P:regulation of small GTPase mediated signal transduction"/>
    <property type="evidence" value="ECO:0007669"/>
    <property type="project" value="TreeGrafter"/>
</dbReference>
<keyword evidence="4" id="KW-1185">Reference proteome</keyword>
<organism evidence="3 4">
    <name type="scientific">Lymnaea stagnalis</name>
    <name type="common">Great pond snail</name>
    <name type="synonym">Helix stagnalis</name>
    <dbReference type="NCBI Taxonomy" id="6523"/>
    <lineage>
        <taxon>Eukaryota</taxon>
        <taxon>Metazoa</taxon>
        <taxon>Spiralia</taxon>
        <taxon>Lophotrochozoa</taxon>
        <taxon>Mollusca</taxon>
        <taxon>Gastropoda</taxon>
        <taxon>Heterobranchia</taxon>
        <taxon>Euthyneura</taxon>
        <taxon>Panpulmonata</taxon>
        <taxon>Hygrophila</taxon>
        <taxon>Lymnaeoidea</taxon>
        <taxon>Lymnaeidae</taxon>
        <taxon>Lymnaea</taxon>
    </lineage>
</organism>
<dbReference type="InterPro" id="IPR057323">
    <property type="entry name" value="RHG40/28/18_ubiquitin"/>
</dbReference>
<dbReference type="GO" id="GO:0007165">
    <property type="term" value="P:signal transduction"/>
    <property type="evidence" value="ECO:0007669"/>
    <property type="project" value="InterPro"/>
</dbReference>